<dbReference type="PANTHER" id="PTHR30121:SF6">
    <property type="entry name" value="SLR6007 PROTEIN"/>
    <property type="match status" value="1"/>
</dbReference>
<dbReference type="PANTHER" id="PTHR30121">
    <property type="entry name" value="UNCHARACTERIZED PROTEIN YJGR-RELATED"/>
    <property type="match status" value="1"/>
</dbReference>
<dbReference type="Gene3D" id="1.10.8.730">
    <property type="match status" value="1"/>
</dbReference>
<feature type="region of interest" description="Disordered" evidence="1">
    <location>
        <begin position="102"/>
        <end position="172"/>
    </location>
</feature>
<keyword evidence="4" id="KW-0067">ATP-binding</keyword>
<feature type="region of interest" description="Disordered" evidence="1">
    <location>
        <begin position="184"/>
        <end position="252"/>
    </location>
</feature>
<dbReference type="InterPro" id="IPR043964">
    <property type="entry name" value="P-loop_TraG"/>
</dbReference>
<proteinExistence type="predicted"/>
<dbReference type="InterPro" id="IPR051162">
    <property type="entry name" value="T4SS_component"/>
</dbReference>
<accession>A0A173R3G9</accession>
<protein>
    <submittedName>
        <fullName evidence="4">Conjugal transfer ATP-binding protein TraC</fullName>
    </submittedName>
</protein>
<evidence type="ECO:0000256" key="1">
    <source>
        <dbReference type="SAM" id="MobiDB-lite"/>
    </source>
</evidence>
<organism evidence="4 5">
    <name type="scientific">Coprococcus comes</name>
    <dbReference type="NCBI Taxonomy" id="410072"/>
    <lineage>
        <taxon>Bacteria</taxon>
        <taxon>Bacillati</taxon>
        <taxon>Bacillota</taxon>
        <taxon>Clostridia</taxon>
        <taxon>Lachnospirales</taxon>
        <taxon>Lachnospiraceae</taxon>
        <taxon>Coprococcus</taxon>
    </lineage>
</organism>
<reference evidence="4 5" key="1">
    <citation type="submission" date="2015-09" db="EMBL/GenBank/DDBJ databases">
        <authorList>
            <consortium name="Pathogen Informatics"/>
        </authorList>
    </citation>
    <scope>NUCLEOTIDE SEQUENCE [LARGE SCALE GENOMIC DNA]</scope>
    <source>
        <strain evidence="4 5">2789STDY5834962</strain>
    </source>
</reference>
<dbReference type="Gene3D" id="3.40.50.300">
    <property type="entry name" value="P-loop containing nucleotide triphosphate hydrolases"/>
    <property type="match status" value="1"/>
</dbReference>
<evidence type="ECO:0000313" key="4">
    <source>
        <dbReference type="EMBL" id="CUM72286.1"/>
    </source>
</evidence>
<feature type="transmembrane region" description="Helical" evidence="2">
    <location>
        <begin position="57"/>
        <end position="76"/>
    </location>
</feature>
<dbReference type="GO" id="GO:0005524">
    <property type="term" value="F:ATP binding"/>
    <property type="evidence" value="ECO:0007669"/>
    <property type="project" value="UniProtKB-KW"/>
</dbReference>
<dbReference type="AlphaFoldDB" id="A0A173R3G9"/>
<evidence type="ECO:0000256" key="2">
    <source>
        <dbReference type="SAM" id="Phobius"/>
    </source>
</evidence>
<feature type="transmembrane region" description="Helical" evidence="2">
    <location>
        <begin position="32"/>
        <end position="50"/>
    </location>
</feature>
<feature type="compositionally biased region" description="Low complexity" evidence="1">
    <location>
        <begin position="136"/>
        <end position="145"/>
    </location>
</feature>
<dbReference type="Proteomes" id="UP000095727">
    <property type="component" value="Unassembled WGS sequence"/>
</dbReference>
<evidence type="ECO:0000313" key="5">
    <source>
        <dbReference type="Proteomes" id="UP000095727"/>
    </source>
</evidence>
<feature type="compositionally biased region" description="Basic and acidic residues" evidence="1">
    <location>
        <begin position="184"/>
        <end position="224"/>
    </location>
</feature>
<evidence type="ECO:0000259" key="3">
    <source>
        <dbReference type="Pfam" id="PF19044"/>
    </source>
</evidence>
<dbReference type="EMBL" id="CYXR01000002">
    <property type="protein sequence ID" value="CUM72286.1"/>
    <property type="molecule type" value="Genomic_DNA"/>
</dbReference>
<dbReference type="Pfam" id="PF19044">
    <property type="entry name" value="P-loop_TraG"/>
    <property type="match status" value="1"/>
</dbReference>
<dbReference type="CDD" id="cd01127">
    <property type="entry name" value="TrwB_TraG_TraD_VirD4"/>
    <property type="match status" value="1"/>
</dbReference>
<sequence>MTQPEETPVSFIPSNFIEKGKILNGTFDIRNAIESIVLSLAIGIPVFHLPLSLTARIIILCMTALPAAMVALIGIGRESITAFLMNALRFVVNRRVIWRSDSLPEGKPRRKPRFKEPKTKKHRKAEKMAEPSKVMASAPPQSEPDAPAPPKSKKKEHRQFDTSTKRGIKKQAKEDIRYLKWEQKEASRQKKEAAKQIKIQKKTEARRRKEEEKRAVSEKRAAKKEQKKKVVSKEDTSSATSKPVSRKKRKKDQTLEDYLPVEKIANGIVYTTDGRYVKILEIEPINFLLRSAREQQGIIYSFISYLKISPVKLQIKMISKKADINKHLEQSQLELERETDPHCQELQRDYIQFVQNLSSREAVSRRFFLIFEYEPFNANRKEEEREILAALETASQTAKTFLYQCGNEVVSHDNEDEFTTDVLYTLLNRTLCTEVPLSNRISTVLSAYTKENRMEELDHIRINEFLAPESVDFKHSHYVQINGLYHSYLLVPSDGYKNRVTPGWLSLLVNAGEGIDIDFFLQKQPKDKIQQRLGQQIRINRSKLKDASDTNTDYDDLDSAIRSGYFLKQGLANNEDFYYMNLLITITASTLEELQWRIQEMKKLLISQDMNLHSCYFLQEQGFLSSLPLANLDKKLFKLSKRNVLTSGAASCYPFVSYSICDDNGILFGVNKHNNSLVIADIFDSRQYKNSNICILGCSGAGKTFTMQTMALRMRRKGIQVFIIAPLKGHEFYRAARNVGGEFIQISPASKNCINIMEIRKVDNSVNELLDGPTLDASALAGKIQRLHIFFSLLIPDMSHEEKQLLDEALIKTYARKGITHKNESLTDPQHPEQYKKMPILEDVYNVLLESEDTKRLAHILNRLVHGSASSFNQQTNVDLTNKYTVLDISELTGSSDLLTVGMFVALDYVWDKAKENRTEEKAIFVDEVWQLIGASSNRLAAEFVLEIAKIIRAYSGAGIFATQDLNDFFALDDGKYGKGIINNCKTKIILNMEDEEAQRVKTILHLSETEVMNITHFQRGNGLISTNNNNITVEFKASNLEKELITTDRQELLEILAKQKKQAV</sequence>
<dbReference type="RefSeq" id="WP_055155557.1">
    <property type="nucleotide sequence ID" value="NZ_CYXR01000002.1"/>
</dbReference>
<keyword evidence="2" id="KW-1133">Transmembrane helix</keyword>
<gene>
    <name evidence="4" type="primary">traC_1</name>
    <name evidence="4" type="ORF">ERS852574_00253</name>
</gene>
<dbReference type="InterPro" id="IPR027417">
    <property type="entry name" value="P-loop_NTPase"/>
</dbReference>
<dbReference type="SUPFAM" id="SSF52540">
    <property type="entry name" value="P-loop containing nucleoside triphosphate hydrolases"/>
    <property type="match status" value="1"/>
</dbReference>
<feature type="compositionally biased region" description="Basic residues" evidence="1">
    <location>
        <begin position="108"/>
        <end position="125"/>
    </location>
</feature>
<keyword evidence="4" id="KW-0547">Nucleotide-binding</keyword>
<feature type="domain" description="TraG P-loop" evidence="3">
    <location>
        <begin position="872"/>
        <end position="1023"/>
    </location>
</feature>
<keyword evidence="2" id="KW-0812">Transmembrane</keyword>
<name>A0A173R3G9_9FIRM</name>
<keyword evidence="2" id="KW-0472">Membrane</keyword>